<feature type="region of interest" description="Disordered" evidence="1">
    <location>
        <begin position="29"/>
        <end position="85"/>
    </location>
</feature>
<organism evidence="2 3">
    <name type="scientific">Epilithonimonas hungarica</name>
    <dbReference type="NCBI Taxonomy" id="454006"/>
    <lineage>
        <taxon>Bacteria</taxon>
        <taxon>Pseudomonadati</taxon>
        <taxon>Bacteroidota</taxon>
        <taxon>Flavobacteriia</taxon>
        <taxon>Flavobacteriales</taxon>
        <taxon>Weeksellaceae</taxon>
        <taxon>Chryseobacterium group</taxon>
        <taxon>Epilithonimonas</taxon>
    </lineage>
</organism>
<feature type="compositionally biased region" description="Polar residues" evidence="1">
    <location>
        <begin position="51"/>
        <end position="65"/>
    </location>
</feature>
<dbReference type="RefSeq" id="WP_089874419.1">
    <property type="nucleotide sequence ID" value="NZ_FNBH01000004.1"/>
</dbReference>
<evidence type="ECO:0008006" key="4">
    <source>
        <dbReference type="Google" id="ProtNLM"/>
    </source>
</evidence>
<reference evidence="3" key="1">
    <citation type="submission" date="2016-10" db="EMBL/GenBank/DDBJ databases">
        <authorList>
            <person name="Varghese N."/>
            <person name="Submissions S."/>
        </authorList>
    </citation>
    <scope>NUCLEOTIDE SEQUENCE [LARGE SCALE GENOMIC DNA]</scope>
    <source>
        <strain evidence="3">DSM 19684</strain>
    </source>
</reference>
<dbReference type="EMBL" id="FNBH01000004">
    <property type="protein sequence ID" value="SDG37129.1"/>
    <property type="molecule type" value="Genomic_DNA"/>
</dbReference>
<dbReference type="PROSITE" id="PS51257">
    <property type="entry name" value="PROKAR_LIPOPROTEIN"/>
    <property type="match status" value="1"/>
</dbReference>
<dbReference type="AlphaFoldDB" id="A0A1G7TR47"/>
<protein>
    <recommendedName>
        <fullName evidence="4">Lipoprotein</fullName>
    </recommendedName>
</protein>
<name>A0A1G7TR47_9FLAO</name>
<evidence type="ECO:0000313" key="3">
    <source>
        <dbReference type="Proteomes" id="UP000199203"/>
    </source>
</evidence>
<proteinExistence type="predicted"/>
<keyword evidence="3" id="KW-1185">Reference proteome</keyword>
<accession>A0A1G7TR47</accession>
<dbReference type="Proteomes" id="UP000199203">
    <property type="component" value="Unassembled WGS sequence"/>
</dbReference>
<sequence length="85" mass="9603">MNKKFILLLSLFIVFTSCRDTEEAMEKEKNNASEFAKSAKQSSVADKDTVSESNFEVPSDSTSTKYLEEEEDPPVKHGGHWKNSK</sequence>
<gene>
    <name evidence="2" type="ORF">SAMN05421825_3180</name>
</gene>
<dbReference type="STRING" id="454006.SAMN05421825_3180"/>
<evidence type="ECO:0000256" key="1">
    <source>
        <dbReference type="SAM" id="MobiDB-lite"/>
    </source>
</evidence>
<dbReference type="OrthoDB" id="1275255at2"/>
<evidence type="ECO:0000313" key="2">
    <source>
        <dbReference type="EMBL" id="SDG37129.1"/>
    </source>
</evidence>